<dbReference type="PRINTS" id="PR00081">
    <property type="entry name" value="GDHRDH"/>
</dbReference>
<evidence type="ECO:0000313" key="3">
    <source>
        <dbReference type="Proteomes" id="UP000198281"/>
    </source>
</evidence>
<evidence type="ECO:0000256" key="1">
    <source>
        <dbReference type="ARBA" id="ARBA00006484"/>
    </source>
</evidence>
<evidence type="ECO:0000313" key="2">
    <source>
        <dbReference type="EMBL" id="SNS42876.1"/>
    </source>
</evidence>
<name>A0A239EE01_9SPHN</name>
<proteinExistence type="inferred from homology"/>
<dbReference type="PROSITE" id="PS00061">
    <property type="entry name" value="ADH_SHORT"/>
    <property type="match status" value="1"/>
</dbReference>
<keyword evidence="3" id="KW-1185">Reference proteome</keyword>
<dbReference type="GO" id="GO:0016616">
    <property type="term" value="F:oxidoreductase activity, acting on the CH-OH group of donors, NAD or NADP as acceptor"/>
    <property type="evidence" value="ECO:0007669"/>
    <property type="project" value="TreeGrafter"/>
</dbReference>
<gene>
    <name evidence="2" type="ORF">SAMN06295912_10691</name>
</gene>
<dbReference type="FunFam" id="3.40.50.720:FF:000084">
    <property type="entry name" value="Short-chain dehydrogenase reductase"/>
    <property type="match status" value="1"/>
</dbReference>
<dbReference type="OrthoDB" id="9789398at2"/>
<dbReference type="PANTHER" id="PTHR42760:SF40">
    <property type="entry name" value="3-OXOACYL-[ACYL-CARRIER-PROTEIN] REDUCTASE, CHLOROPLASTIC"/>
    <property type="match status" value="1"/>
</dbReference>
<organism evidence="2 3">
    <name type="scientific">Edaphosphingomonas laterariae</name>
    <dbReference type="NCBI Taxonomy" id="861865"/>
    <lineage>
        <taxon>Bacteria</taxon>
        <taxon>Pseudomonadati</taxon>
        <taxon>Pseudomonadota</taxon>
        <taxon>Alphaproteobacteria</taxon>
        <taxon>Sphingomonadales</taxon>
        <taxon>Rhizorhabdaceae</taxon>
        <taxon>Edaphosphingomonas</taxon>
    </lineage>
</organism>
<dbReference type="CDD" id="cd05233">
    <property type="entry name" value="SDR_c"/>
    <property type="match status" value="1"/>
</dbReference>
<dbReference type="InterPro" id="IPR002347">
    <property type="entry name" value="SDR_fam"/>
</dbReference>
<dbReference type="RefSeq" id="WP_089219031.1">
    <property type="nucleotide sequence ID" value="NZ_FZOS01000006.1"/>
</dbReference>
<dbReference type="PANTHER" id="PTHR42760">
    <property type="entry name" value="SHORT-CHAIN DEHYDROGENASES/REDUCTASES FAMILY MEMBER"/>
    <property type="match status" value="1"/>
</dbReference>
<accession>A0A239EE01</accession>
<protein>
    <submittedName>
        <fullName evidence="2">NAD(P)-dependent dehydrogenase, short-chain alcohol dehydrogenase family</fullName>
    </submittedName>
</protein>
<dbReference type="Proteomes" id="UP000198281">
    <property type="component" value="Unassembled WGS sequence"/>
</dbReference>
<dbReference type="Pfam" id="PF13561">
    <property type="entry name" value="adh_short_C2"/>
    <property type="match status" value="1"/>
</dbReference>
<dbReference type="SUPFAM" id="SSF51735">
    <property type="entry name" value="NAD(P)-binding Rossmann-fold domains"/>
    <property type="match status" value="1"/>
</dbReference>
<dbReference type="PRINTS" id="PR00080">
    <property type="entry name" value="SDRFAMILY"/>
</dbReference>
<dbReference type="InterPro" id="IPR036291">
    <property type="entry name" value="NAD(P)-bd_dom_sf"/>
</dbReference>
<sequence length="265" mass="28153">MAQGRLQGRTALITGGGEGIGRGMARRMAAEGAAVVIADFQAELGERTAQALRDDFGVDSLAVATDVRDRGQLLGAIDAATARFGAVDILVNNAWGGSTVARLEDKSEEIMAGGLQMALWPTFWAMQAVFPSMKERRWGRIINMCSLNGVNAHLYSAEYNVAKEAVRALTRTAAREWAKHGITANVICPGAASAAYERYAAMSPENAAKTAAAVPMGWVGDPERDIGPVAVFLASEDSRYMTGNTLFVDGGGHINGVPWEPQLPE</sequence>
<dbReference type="EMBL" id="FZOS01000006">
    <property type="protein sequence ID" value="SNS42876.1"/>
    <property type="molecule type" value="Genomic_DNA"/>
</dbReference>
<dbReference type="InterPro" id="IPR020904">
    <property type="entry name" value="Sc_DH/Rdtase_CS"/>
</dbReference>
<dbReference type="Gene3D" id="3.40.50.720">
    <property type="entry name" value="NAD(P)-binding Rossmann-like Domain"/>
    <property type="match status" value="1"/>
</dbReference>
<dbReference type="AlphaFoldDB" id="A0A239EE01"/>
<comment type="similarity">
    <text evidence="1">Belongs to the short-chain dehydrogenases/reductases (SDR) family.</text>
</comment>
<dbReference type="GO" id="GO:0030497">
    <property type="term" value="P:fatty acid elongation"/>
    <property type="evidence" value="ECO:0007669"/>
    <property type="project" value="TreeGrafter"/>
</dbReference>
<reference evidence="3" key="1">
    <citation type="submission" date="2017-06" db="EMBL/GenBank/DDBJ databases">
        <authorList>
            <person name="Varghese N."/>
            <person name="Submissions S."/>
        </authorList>
    </citation>
    <scope>NUCLEOTIDE SEQUENCE [LARGE SCALE GENOMIC DNA]</scope>
    <source>
        <strain evidence="3">LNB2</strain>
    </source>
</reference>